<feature type="transmembrane region" description="Helical" evidence="7">
    <location>
        <begin position="332"/>
        <end position="350"/>
    </location>
</feature>
<evidence type="ECO:0000256" key="2">
    <source>
        <dbReference type="ARBA" id="ARBA00022475"/>
    </source>
</evidence>
<evidence type="ECO:0000256" key="1">
    <source>
        <dbReference type="ARBA" id="ARBA00004651"/>
    </source>
</evidence>
<dbReference type="EMBL" id="CADCTF010000031">
    <property type="protein sequence ID" value="CAA9221749.1"/>
    <property type="molecule type" value="Genomic_DNA"/>
</dbReference>
<evidence type="ECO:0000256" key="4">
    <source>
        <dbReference type="ARBA" id="ARBA00022989"/>
    </source>
</evidence>
<protein>
    <submittedName>
        <fullName evidence="8">Uncharacterized protein</fullName>
    </submittedName>
</protein>
<feature type="transmembrane region" description="Helical" evidence="7">
    <location>
        <begin position="249"/>
        <end position="274"/>
    </location>
</feature>
<sequence>MATPAAGRRSLSWDIAVTGATNVGIVGLNFGTGVLVARLLGPSGRGEAAVILTLAQIVGWLGSLGMNEGVTYVGAKRPHDMGRIVGTSLVLVVGLGTVGLALALGLLPVVIGADDPSLAIGRMFMVTIYLGVANGLFSGTLAGNQDFAGANLVRVAQPATYLVLLLAFLAFGQITVGTVLVAAGGGLAATVVASLARLWRTVGVGKPSLDIAKQVGSYGLRVQGSLLGDLGTARLDFLLLPTFLTPAAIGLYSVATNVSSIIVSVVGAVGQLAFPAAARRGQKDGTVLVGRLLRLLLSAGTLVAIPLFVLAPWAISLVYGEAFRGAATPLRILLPGVVFSMGSTIVAGGLQAVNRPLAASACQLAGLVTTVVGLLLTLRPLGINGASLTTTCAYAVILLMGMWLLRTEEHFSWRDALSPSGVVSDVRSLVAHARYARSRRPEEAAEPDDEVDGAG</sequence>
<evidence type="ECO:0000313" key="8">
    <source>
        <dbReference type="EMBL" id="CAA9221749.1"/>
    </source>
</evidence>
<evidence type="ECO:0000256" key="7">
    <source>
        <dbReference type="SAM" id="Phobius"/>
    </source>
</evidence>
<evidence type="ECO:0000256" key="6">
    <source>
        <dbReference type="SAM" id="MobiDB-lite"/>
    </source>
</evidence>
<accession>A0A6J4HFE5</accession>
<gene>
    <name evidence="8" type="ORF">AVDCRST_MAG50-621</name>
</gene>
<evidence type="ECO:0000256" key="3">
    <source>
        <dbReference type="ARBA" id="ARBA00022692"/>
    </source>
</evidence>
<feature type="transmembrane region" description="Helical" evidence="7">
    <location>
        <begin position="357"/>
        <end position="377"/>
    </location>
</feature>
<comment type="subcellular location">
    <subcellularLocation>
        <location evidence="1">Cell membrane</location>
        <topology evidence="1">Multi-pass membrane protein</topology>
    </subcellularLocation>
</comment>
<feature type="transmembrane region" description="Helical" evidence="7">
    <location>
        <begin position="383"/>
        <end position="405"/>
    </location>
</feature>
<organism evidence="8">
    <name type="scientific">uncultured Acidimicrobiales bacterium</name>
    <dbReference type="NCBI Taxonomy" id="310071"/>
    <lineage>
        <taxon>Bacteria</taxon>
        <taxon>Bacillati</taxon>
        <taxon>Actinomycetota</taxon>
        <taxon>Acidimicrobiia</taxon>
        <taxon>Acidimicrobiales</taxon>
        <taxon>environmental samples</taxon>
    </lineage>
</organism>
<dbReference type="PANTHER" id="PTHR30250">
    <property type="entry name" value="PST FAMILY PREDICTED COLANIC ACID TRANSPORTER"/>
    <property type="match status" value="1"/>
</dbReference>
<dbReference type="AlphaFoldDB" id="A0A6J4HFE5"/>
<evidence type="ECO:0000256" key="5">
    <source>
        <dbReference type="ARBA" id="ARBA00023136"/>
    </source>
</evidence>
<feature type="region of interest" description="Disordered" evidence="6">
    <location>
        <begin position="436"/>
        <end position="455"/>
    </location>
</feature>
<name>A0A6J4HFE5_9ACTN</name>
<dbReference type="GO" id="GO:0005886">
    <property type="term" value="C:plasma membrane"/>
    <property type="evidence" value="ECO:0007669"/>
    <property type="project" value="UniProtKB-SubCell"/>
</dbReference>
<reference evidence="8" key="1">
    <citation type="submission" date="2020-02" db="EMBL/GenBank/DDBJ databases">
        <authorList>
            <person name="Meier V. D."/>
        </authorList>
    </citation>
    <scope>NUCLEOTIDE SEQUENCE</scope>
    <source>
        <strain evidence="8">AVDCRST_MAG50</strain>
    </source>
</reference>
<keyword evidence="4 7" id="KW-1133">Transmembrane helix</keyword>
<dbReference type="Pfam" id="PF13440">
    <property type="entry name" value="Polysacc_synt_3"/>
    <property type="match status" value="1"/>
</dbReference>
<proteinExistence type="predicted"/>
<dbReference type="PANTHER" id="PTHR30250:SF11">
    <property type="entry name" value="O-ANTIGEN TRANSPORTER-RELATED"/>
    <property type="match status" value="1"/>
</dbReference>
<feature type="transmembrane region" description="Helical" evidence="7">
    <location>
        <begin position="20"/>
        <end position="41"/>
    </location>
</feature>
<feature type="transmembrane region" description="Helical" evidence="7">
    <location>
        <begin position="295"/>
        <end position="320"/>
    </location>
</feature>
<feature type="transmembrane region" description="Helical" evidence="7">
    <location>
        <begin position="86"/>
        <end position="111"/>
    </location>
</feature>
<keyword evidence="3 7" id="KW-0812">Transmembrane</keyword>
<feature type="compositionally biased region" description="Acidic residues" evidence="6">
    <location>
        <begin position="444"/>
        <end position="455"/>
    </location>
</feature>
<keyword evidence="5 7" id="KW-0472">Membrane</keyword>
<dbReference type="InterPro" id="IPR050833">
    <property type="entry name" value="Poly_Biosynth_Transport"/>
</dbReference>
<keyword evidence="2" id="KW-1003">Cell membrane</keyword>
<feature type="transmembrane region" description="Helical" evidence="7">
    <location>
        <begin position="123"/>
        <end position="143"/>
    </location>
</feature>